<dbReference type="SUPFAM" id="SSF56281">
    <property type="entry name" value="Metallo-hydrolase/oxidoreductase"/>
    <property type="match status" value="1"/>
</dbReference>
<evidence type="ECO:0000259" key="2">
    <source>
        <dbReference type="Pfam" id="PF12706"/>
    </source>
</evidence>
<sequence length="276" mass="31070">MKTQKFQATAPSTIQMREDDFKLQNSTSVYWLGSGGILINSRGTIIMIDPVICTDPQNSSMSETGQTLLVSSPIVPSKIKKVDAVLYTHSDYDHLGELSAIELSKKGTVFHGTEFVSNKLKSFEIDSASIISHEIGSTFRIGDIEITLTRASHSWQENRPEFDWCFGPDDCCGFFMKTCDGNIWAPGDSKLLDEHLQMKDVDLMFIDFSNDEYHFGFENSILLANTLLDTKLIMYHYGTYYNPDKDAFNANPKDVEGKIVNPNRLHILAPGEKYNL</sequence>
<accession>A0ABS4G959</accession>
<evidence type="ECO:0000256" key="1">
    <source>
        <dbReference type="ARBA" id="ARBA00022801"/>
    </source>
</evidence>
<keyword evidence="1" id="KW-0378">Hydrolase</keyword>
<dbReference type="PANTHER" id="PTHR43546">
    <property type="entry name" value="UPF0173 METAL-DEPENDENT HYDROLASE MJ1163-RELATED"/>
    <property type="match status" value="1"/>
</dbReference>
<reference evidence="3 4" key="1">
    <citation type="submission" date="2021-03" db="EMBL/GenBank/DDBJ databases">
        <title>Genomic Encyclopedia of Type Strains, Phase IV (KMG-IV): sequencing the most valuable type-strain genomes for metagenomic binning, comparative biology and taxonomic classification.</title>
        <authorList>
            <person name="Goeker M."/>
        </authorList>
    </citation>
    <scope>NUCLEOTIDE SEQUENCE [LARGE SCALE GENOMIC DNA]</scope>
    <source>
        <strain evidence="3 4">DSM 24004</strain>
    </source>
</reference>
<dbReference type="Gene3D" id="3.60.15.10">
    <property type="entry name" value="Ribonuclease Z/Hydroxyacylglutathione hydrolase-like"/>
    <property type="match status" value="1"/>
</dbReference>
<comment type="caution">
    <text evidence="3">The sequence shown here is derived from an EMBL/GenBank/DDBJ whole genome shotgun (WGS) entry which is preliminary data.</text>
</comment>
<proteinExistence type="predicted"/>
<keyword evidence="4" id="KW-1185">Reference proteome</keyword>
<dbReference type="InterPro" id="IPR050114">
    <property type="entry name" value="UPF0173_UPF0282_UlaG_hydrolase"/>
</dbReference>
<dbReference type="Pfam" id="PF12706">
    <property type="entry name" value="Lactamase_B_2"/>
    <property type="match status" value="1"/>
</dbReference>
<gene>
    <name evidence="3" type="ORF">J2Z76_000070</name>
</gene>
<evidence type="ECO:0000313" key="4">
    <source>
        <dbReference type="Proteomes" id="UP001519342"/>
    </source>
</evidence>
<dbReference type="InterPro" id="IPR036866">
    <property type="entry name" value="RibonucZ/Hydroxyglut_hydro"/>
</dbReference>
<dbReference type="InterPro" id="IPR001279">
    <property type="entry name" value="Metallo-B-lactamas"/>
</dbReference>
<dbReference type="RefSeq" id="WP_209509999.1">
    <property type="nucleotide sequence ID" value="NZ_JAGGKS010000001.1"/>
</dbReference>
<organism evidence="3 4">
    <name type="scientific">Sedimentibacter acidaminivorans</name>
    <dbReference type="NCBI Taxonomy" id="913099"/>
    <lineage>
        <taxon>Bacteria</taxon>
        <taxon>Bacillati</taxon>
        <taxon>Bacillota</taxon>
        <taxon>Tissierellia</taxon>
        <taxon>Sedimentibacter</taxon>
    </lineage>
</organism>
<evidence type="ECO:0000313" key="3">
    <source>
        <dbReference type="EMBL" id="MBP1924217.1"/>
    </source>
</evidence>
<dbReference type="Proteomes" id="UP001519342">
    <property type="component" value="Unassembled WGS sequence"/>
</dbReference>
<feature type="domain" description="Metallo-beta-lactamase" evidence="2">
    <location>
        <begin position="59"/>
        <end position="237"/>
    </location>
</feature>
<name>A0ABS4G959_9FIRM</name>
<dbReference type="EMBL" id="JAGGKS010000001">
    <property type="protein sequence ID" value="MBP1924217.1"/>
    <property type="molecule type" value="Genomic_DNA"/>
</dbReference>
<dbReference type="PANTHER" id="PTHR43546:SF9">
    <property type="entry name" value="L-ASCORBATE-6-PHOSPHATE LACTONASE ULAG-RELATED"/>
    <property type="match status" value="1"/>
</dbReference>
<protein>
    <submittedName>
        <fullName evidence="3">L-ascorbate metabolism protein UlaG (Beta-lactamase superfamily)</fullName>
    </submittedName>
</protein>